<dbReference type="InterPro" id="IPR003594">
    <property type="entry name" value="HATPase_dom"/>
</dbReference>
<dbReference type="PROSITE" id="PS50109">
    <property type="entry name" value="HIS_KIN"/>
    <property type="match status" value="1"/>
</dbReference>
<accession>A0A1S1X507</accession>
<evidence type="ECO:0000313" key="7">
    <source>
        <dbReference type="EMBL" id="OHX16292.1"/>
    </source>
</evidence>
<dbReference type="SUPFAM" id="SSF55874">
    <property type="entry name" value="ATPase domain of HSP90 chaperone/DNA topoisomerase II/histidine kinase"/>
    <property type="match status" value="1"/>
</dbReference>
<name>A0A1S1X507_9NEIS</name>
<keyword evidence="4" id="KW-1133">Transmembrane helix</keyword>
<sequence>MNRPSHAEALDGLESLRQKASVYWWLFFDWVAQVSWGRLALISLLAMIMGGIVGVHELTVVLILTAILTKVLAGGKQRAEQRAEQAVARTEQAEKQAEVEALQRQLAESRIGALQSQIEPHFLFNTLSSVCQLMETAPERALAMQKALIRYLRSSLPQWRESPGETSLAQQLELSRAFLDIMQLRMEERLQVRLEVPESLLQARFPVMMLQTLVENAIKHGLEPKADGGVVAVKAKVLDGRLRLTVCDDGVGFPEQPGQGMGLANIRERLALLYGEAAELLLEVRPEGGTRATIALPFALT</sequence>
<feature type="transmembrane region" description="Helical" evidence="4">
    <location>
        <begin position="39"/>
        <end position="68"/>
    </location>
</feature>
<dbReference type="Gene3D" id="3.30.565.10">
    <property type="entry name" value="Histidine kinase-like ATPase, C-terminal domain"/>
    <property type="match status" value="1"/>
</dbReference>
<dbReference type="PRINTS" id="PR00344">
    <property type="entry name" value="BCTRLSENSOR"/>
</dbReference>
<evidence type="ECO:0000256" key="2">
    <source>
        <dbReference type="ARBA" id="ARBA00012438"/>
    </source>
</evidence>
<organism evidence="6 8">
    <name type="scientific">Chromobacterium sphagni</name>
    <dbReference type="NCBI Taxonomy" id="1903179"/>
    <lineage>
        <taxon>Bacteria</taxon>
        <taxon>Pseudomonadati</taxon>
        <taxon>Pseudomonadota</taxon>
        <taxon>Betaproteobacteria</taxon>
        <taxon>Neisseriales</taxon>
        <taxon>Chromobacteriaceae</taxon>
        <taxon>Chromobacterium</taxon>
    </lineage>
</organism>
<dbReference type="InterPro" id="IPR036890">
    <property type="entry name" value="HATPase_C_sf"/>
</dbReference>
<dbReference type="InterPro" id="IPR010559">
    <property type="entry name" value="Sig_transdc_His_kin_internal"/>
</dbReference>
<dbReference type="Pfam" id="PF02518">
    <property type="entry name" value="HATPase_c"/>
    <property type="match status" value="1"/>
</dbReference>
<dbReference type="Proteomes" id="UP000180088">
    <property type="component" value="Unassembled WGS sequence"/>
</dbReference>
<dbReference type="OrthoDB" id="2514702at2"/>
<dbReference type="Proteomes" id="UP000180280">
    <property type="component" value="Unassembled WGS sequence"/>
</dbReference>
<evidence type="ECO:0000313" key="9">
    <source>
        <dbReference type="Proteomes" id="UP000180280"/>
    </source>
</evidence>
<keyword evidence="4" id="KW-0812">Transmembrane</keyword>
<comment type="catalytic activity">
    <reaction evidence="1">
        <text>ATP + protein L-histidine = ADP + protein N-phospho-L-histidine.</text>
        <dbReference type="EC" id="2.7.13.3"/>
    </reaction>
</comment>
<dbReference type="InterPro" id="IPR004358">
    <property type="entry name" value="Sig_transdc_His_kin-like_C"/>
</dbReference>
<gene>
    <name evidence="7" type="ORF">BI344_12785</name>
    <name evidence="6" type="ORF">BI347_12870</name>
</gene>
<evidence type="ECO:0000259" key="5">
    <source>
        <dbReference type="PROSITE" id="PS50109"/>
    </source>
</evidence>
<feature type="domain" description="Histidine kinase" evidence="5">
    <location>
        <begin position="209"/>
        <end position="300"/>
    </location>
</feature>
<dbReference type="STRING" id="1903179.BI347_12870"/>
<dbReference type="EC" id="2.7.13.3" evidence="2"/>
<evidence type="ECO:0000313" key="8">
    <source>
        <dbReference type="Proteomes" id="UP000180088"/>
    </source>
</evidence>
<keyword evidence="9" id="KW-1185">Reference proteome</keyword>
<dbReference type="PANTHER" id="PTHR34220">
    <property type="entry name" value="SENSOR HISTIDINE KINASE YPDA"/>
    <property type="match status" value="1"/>
</dbReference>
<dbReference type="InterPro" id="IPR050640">
    <property type="entry name" value="Bact_2-comp_sensor_kinase"/>
</dbReference>
<dbReference type="GO" id="GO:0016020">
    <property type="term" value="C:membrane"/>
    <property type="evidence" value="ECO:0007669"/>
    <property type="project" value="InterPro"/>
</dbReference>
<evidence type="ECO:0000256" key="1">
    <source>
        <dbReference type="ARBA" id="ARBA00000085"/>
    </source>
</evidence>
<feature type="coiled-coil region" evidence="3">
    <location>
        <begin position="76"/>
        <end position="105"/>
    </location>
</feature>
<dbReference type="SMART" id="SM00387">
    <property type="entry name" value="HATPase_c"/>
    <property type="match status" value="1"/>
</dbReference>
<keyword evidence="3" id="KW-0175">Coiled coil</keyword>
<protein>
    <recommendedName>
        <fullName evidence="2">histidine kinase</fullName>
        <ecNumber evidence="2">2.7.13.3</ecNumber>
    </recommendedName>
</protein>
<dbReference type="PANTHER" id="PTHR34220:SF9">
    <property type="entry name" value="SIGNAL TRANSDUCTION HISTIDINE KINASE INTERNAL REGION DOMAIN-CONTAINING PROTEIN"/>
    <property type="match status" value="1"/>
</dbReference>
<proteinExistence type="predicted"/>
<evidence type="ECO:0000256" key="4">
    <source>
        <dbReference type="SAM" id="Phobius"/>
    </source>
</evidence>
<dbReference type="EMBL" id="MKCS01000001">
    <property type="protein sequence ID" value="OHX14296.1"/>
    <property type="molecule type" value="Genomic_DNA"/>
</dbReference>
<dbReference type="RefSeq" id="WP_071114827.1">
    <property type="nucleotide sequence ID" value="NZ_MKCS01000001.1"/>
</dbReference>
<dbReference type="InterPro" id="IPR005467">
    <property type="entry name" value="His_kinase_dom"/>
</dbReference>
<dbReference type="AlphaFoldDB" id="A0A1S1X507"/>
<evidence type="ECO:0000256" key="3">
    <source>
        <dbReference type="SAM" id="Coils"/>
    </source>
</evidence>
<reference evidence="8 9" key="1">
    <citation type="submission" date="2016-09" db="EMBL/GenBank/DDBJ databases">
        <title>Chromobacterium muskegensis sp. nov., an insecticidal bacterium isolated from Sphagnum bogs.</title>
        <authorList>
            <person name="Sparks M.E."/>
            <person name="Blackburn M.B."/>
            <person name="Gundersen-Rindal D.E."/>
            <person name="Mitchell A."/>
            <person name="Farrar R."/>
            <person name="Kuhar D."/>
        </authorList>
    </citation>
    <scope>NUCLEOTIDE SEQUENCE [LARGE SCALE GENOMIC DNA]</scope>
    <source>
        <strain evidence="7 9">14B-1</strain>
        <strain evidence="6 8">37-2</strain>
    </source>
</reference>
<dbReference type="GO" id="GO:0000155">
    <property type="term" value="F:phosphorelay sensor kinase activity"/>
    <property type="evidence" value="ECO:0007669"/>
    <property type="project" value="InterPro"/>
</dbReference>
<evidence type="ECO:0000313" key="6">
    <source>
        <dbReference type="EMBL" id="OHX14296.1"/>
    </source>
</evidence>
<dbReference type="Pfam" id="PF06580">
    <property type="entry name" value="His_kinase"/>
    <property type="match status" value="1"/>
</dbReference>
<comment type="caution">
    <text evidence="6">The sequence shown here is derived from an EMBL/GenBank/DDBJ whole genome shotgun (WGS) entry which is preliminary data.</text>
</comment>
<dbReference type="EMBL" id="MKCT01000083">
    <property type="protein sequence ID" value="OHX16292.1"/>
    <property type="molecule type" value="Genomic_DNA"/>
</dbReference>
<keyword evidence="4" id="KW-0472">Membrane</keyword>